<keyword evidence="2" id="KW-1185">Reference proteome</keyword>
<protein>
    <recommendedName>
        <fullName evidence="4">RNase H type-1 domain-containing protein</fullName>
    </recommendedName>
</protein>
<evidence type="ECO:0000313" key="2">
    <source>
        <dbReference type="Proteomes" id="UP000887575"/>
    </source>
</evidence>
<evidence type="ECO:0008006" key="4">
    <source>
        <dbReference type="Google" id="ProtNLM"/>
    </source>
</evidence>
<dbReference type="Proteomes" id="UP000887575">
    <property type="component" value="Unassembled WGS sequence"/>
</dbReference>
<dbReference type="InterPro" id="IPR036397">
    <property type="entry name" value="RNaseH_sf"/>
</dbReference>
<name>A0AAF3F9F3_9BILA</name>
<sequence length="186" mass="21835">MCRYGSGVHRLYCWPEYKGEKVMLRTDCLWAIKHFNNQPITYRDKKIHKLDVEDLRNLNYLKYVAGNFPKGVVIQYVTSHTKDEDPGLKKADQLATDANKRPEDKSRPKSDPKEMVTWDPSIHQHIIEAGKNAQKNWDHCKNETPMKKSRLLLERSFTKGKSRIEVLLNEPENRWIQALDIVYSPK</sequence>
<dbReference type="AlphaFoldDB" id="A0AAF3F9F3"/>
<evidence type="ECO:0000256" key="1">
    <source>
        <dbReference type="SAM" id="MobiDB-lite"/>
    </source>
</evidence>
<proteinExistence type="predicted"/>
<evidence type="ECO:0000313" key="3">
    <source>
        <dbReference type="WBParaSite" id="MBELARI_LOCUS3545"/>
    </source>
</evidence>
<reference evidence="3" key="1">
    <citation type="submission" date="2024-02" db="UniProtKB">
        <authorList>
            <consortium name="WormBaseParasite"/>
        </authorList>
    </citation>
    <scope>IDENTIFICATION</scope>
</reference>
<feature type="region of interest" description="Disordered" evidence="1">
    <location>
        <begin position="82"/>
        <end position="117"/>
    </location>
</feature>
<accession>A0AAF3F9F3</accession>
<feature type="compositionally biased region" description="Basic and acidic residues" evidence="1">
    <location>
        <begin position="82"/>
        <end position="116"/>
    </location>
</feature>
<organism evidence="2 3">
    <name type="scientific">Mesorhabditis belari</name>
    <dbReference type="NCBI Taxonomy" id="2138241"/>
    <lineage>
        <taxon>Eukaryota</taxon>
        <taxon>Metazoa</taxon>
        <taxon>Ecdysozoa</taxon>
        <taxon>Nematoda</taxon>
        <taxon>Chromadorea</taxon>
        <taxon>Rhabditida</taxon>
        <taxon>Rhabditina</taxon>
        <taxon>Rhabditomorpha</taxon>
        <taxon>Rhabditoidea</taxon>
        <taxon>Rhabditidae</taxon>
        <taxon>Mesorhabditinae</taxon>
        <taxon>Mesorhabditis</taxon>
    </lineage>
</organism>
<dbReference type="GO" id="GO:0003676">
    <property type="term" value="F:nucleic acid binding"/>
    <property type="evidence" value="ECO:0007669"/>
    <property type="project" value="InterPro"/>
</dbReference>
<dbReference type="Gene3D" id="3.30.420.10">
    <property type="entry name" value="Ribonuclease H-like superfamily/Ribonuclease H"/>
    <property type="match status" value="1"/>
</dbReference>
<dbReference type="WBParaSite" id="MBELARI_LOCUS3545">
    <property type="protein sequence ID" value="MBELARI_LOCUS3545"/>
    <property type="gene ID" value="MBELARI_LOCUS3545"/>
</dbReference>